<organism evidence="1 2">
    <name type="scientific">Rhizophagus irregularis</name>
    <dbReference type="NCBI Taxonomy" id="588596"/>
    <lineage>
        <taxon>Eukaryota</taxon>
        <taxon>Fungi</taxon>
        <taxon>Fungi incertae sedis</taxon>
        <taxon>Mucoromycota</taxon>
        <taxon>Glomeromycotina</taxon>
        <taxon>Glomeromycetes</taxon>
        <taxon>Glomerales</taxon>
        <taxon>Glomeraceae</taxon>
        <taxon>Rhizophagus</taxon>
    </lineage>
</organism>
<dbReference type="EMBL" id="CAGKOT010000035">
    <property type="protein sequence ID" value="CAB5375811.1"/>
    <property type="molecule type" value="Genomic_DNA"/>
</dbReference>
<sequence length="179" mass="21026">MLSFSSSSTLNQIWHKFKTVLLSAARSHFSRKTISLMKPKTIPYELQPYIHLSHSLDHFTIFLQKLISISQLNVSWLHFFINFEPAFKELFLNQSGLLNGLSHPSQLLMIFDSSNFSYHEFLIQFQKSLRKLKWFLSASNALEFDKFKTAYMKSAISERNINFYENKGKFISSSLNRER</sequence>
<dbReference type="Proteomes" id="UP000684084">
    <property type="component" value="Unassembled WGS sequence"/>
</dbReference>
<accession>A0A915ZGC6</accession>
<protein>
    <submittedName>
        <fullName evidence="1">Uncharacterized protein</fullName>
    </submittedName>
</protein>
<reference evidence="1" key="1">
    <citation type="submission" date="2020-05" db="EMBL/GenBank/DDBJ databases">
        <authorList>
            <person name="Rincon C."/>
            <person name="Sanders R I."/>
            <person name="Robbins C."/>
            <person name="Chaturvedi A."/>
        </authorList>
    </citation>
    <scope>NUCLEOTIDE SEQUENCE</scope>
    <source>
        <strain evidence="1">CHB12</strain>
    </source>
</reference>
<proteinExistence type="predicted"/>
<gene>
    <name evidence="1" type="ORF">CHRIB12_LOCUS15012</name>
</gene>
<evidence type="ECO:0000313" key="2">
    <source>
        <dbReference type="Proteomes" id="UP000684084"/>
    </source>
</evidence>
<name>A0A915ZGC6_9GLOM</name>
<dbReference type="OrthoDB" id="2326105at2759"/>
<dbReference type="AlphaFoldDB" id="A0A915ZGC6"/>
<evidence type="ECO:0000313" key="1">
    <source>
        <dbReference type="EMBL" id="CAB5375811.1"/>
    </source>
</evidence>
<comment type="caution">
    <text evidence="1">The sequence shown here is derived from an EMBL/GenBank/DDBJ whole genome shotgun (WGS) entry which is preliminary data.</text>
</comment>